<name>A0A3P8E473_9BILA</name>
<dbReference type="GO" id="GO:0005634">
    <property type="term" value="C:nucleus"/>
    <property type="evidence" value="ECO:0007669"/>
    <property type="project" value="TreeGrafter"/>
</dbReference>
<evidence type="ECO:0000256" key="1">
    <source>
        <dbReference type="ARBA" id="ARBA00004282"/>
    </source>
</evidence>
<gene>
    <name evidence="9" type="ORF">SBAD_LOCUS12721</name>
</gene>
<dbReference type="Pfam" id="PF00514">
    <property type="entry name" value="Arm"/>
    <property type="match status" value="1"/>
</dbReference>
<keyword evidence="10" id="KW-1185">Reference proteome</keyword>
<dbReference type="PANTHER" id="PTHR10372:SF27">
    <property type="entry name" value="ADHERENS JUNCTION PROTEIN P120"/>
    <property type="match status" value="1"/>
</dbReference>
<reference evidence="9 10" key="1">
    <citation type="submission" date="2018-11" db="EMBL/GenBank/DDBJ databases">
        <authorList>
            <consortium name="Pathogen Informatics"/>
        </authorList>
    </citation>
    <scope>NUCLEOTIDE SEQUENCE [LARGE SCALE GENOMIC DNA]</scope>
</reference>
<dbReference type="InterPro" id="IPR036116">
    <property type="entry name" value="FN3_sf"/>
</dbReference>
<dbReference type="Gene3D" id="1.25.10.10">
    <property type="entry name" value="Leucine-rich Repeat Variant"/>
    <property type="match status" value="1"/>
</dbReference>
<comment type="similarity">
    <text evidence="2">Belongs to the beta-catenin family.</text>
</comment>
<evidence type="ECO:0000256" key="6">
    <source>
        <dbReference type="PROSITE-ProRule" id="PRU00259"/>
    </source>
</evidence>
<dbReference type="InterPro" id="IPR013783">
    <property type="entry name" value="Ig-like_fold"/>
</dbReference>
<dbReference type="InterPro" id="IPR011989">
    <property type="entry name" value="ARM-like"/>
</dbReference>
<feature type="domain" description="Fibronectin type-III" evidence="8">
    <location>
        <begin position="107"/>
        <end position="204"/>
    </location>
</feature>
<protein>
    <recommendedName>
        <fullName evidence="8">Fibronectin type-III domain-containing protein</fullName>
    </recommendedName>
</protein>
<dbReference type="SMART" id="SM00060">
    <property type="entry name" value="FN3"/>
    <property type="match status" value="2"/>
</dbReference>
<dbReference type="InterPro" id="IPR016024">
    <property type="entry name" value="ARM-type_fold"/>
</dbReference>
<dbReference type="GO" id="GO:0005912">
    <property type="term" value="C:adherens junction"/>
    <property type="evidence" value="ECO:0007669"/>
    <property type="project" value="TreeGrafter"/>
</dbReference>
<proteinExistence type="inferred from homology"/>
<evidence type="ECO:0000256" key="4">
    <source>
        <dbReference type="ARBA" id="ARBA00022889"/>
    </source>
</evidence>
<dbReference type="GO" id="GO:0005737">
    <property type="term" value="C:cytoplasm"/>
    <property type="evidence" value="ECO:0007669"/>
    <property type="project" value="TreeGrafter"/>
</dbReference>
<evidence type="ECO:0000259" key="8">
    <source>
        <dbReference type="PROSITE" id="PS50853"/>
    </source>
</evidence>
<keyword evidence="4" id="KW-0130">Cell adhesion</keyword>
<feature type="region of interest" description="Disordered" evidence="7">
    <location>
        <begin position="215"/>
        <end position="241"/>
    </location>
</feature>
<dbReference type="CDD" id="cd00063">
    <property type="entry name" value="FN3"/>
    <property type="match status" value="2"/>
</dbReference>
<dbReference type="Gene3D" id="2.60.40.10">
    <property type="entry name" value="Immunoglobulins"/>
    <property type="match status" value="2"/>
</dbReference>
<feature type="domain" description="Fibronectin type-III" evidence="8">
    <location>
        <begin position="4"/>
        <end position="97"/>
    </location>
</feature>
<dbReference type="PROSITE" id="PS50853">
    <property type="entry name" value="FN3"/>
    <property type="match status" value="2"/>
</dbReference>
<dbReference type="PROSITE" id="PS50176">
    <property type="entry name" value="ARM_REPEAT"/>
    <property type="match status" value="1"/>
</dbReference>
<dbReference type="InterPro" id="IPR003961">
    <property type="entry name" value="FN3_dom"/>
</dbReference>
<dbReference type="AlphaFoldDB" id="A0A3P8E473"/>
<dbReference type="InterPro" id="IPR028435">
    <property type="entry name" value="Plakophilin/d_Catenin"/>
</dbReference>
<dbReference type="PRINTS" id="PR00014">
    <property type="entry name" value="FNTYPEIII"/>
</dbReference>
<evidence type="ECO:0000256" key="7">
    <source>
        <dbReference type="SAM" id="MobiDB-lite"/>
    </source>
</evidence>
<dbReference type="GO" id="GO:0005886">
    <property type="term" value="C:plasma membrane"/>
    <property type="evidence" value="ECO:0007669"/>
    <property type="project" value="TreeGrafter"/>
</dbReference>
<dbReference type="SUPFAM" id="SSF48371">
    <property type="entry name" value="ARM repeat"/>
    <property type="match status" value="1"/>
</dbReference>
<dbReference type="GO" id="GO:0098609">
    <property type="term" value="P:cell-cell adhesion"/>
    <property type="evidence" value="ECO:0007669"/>
    <property type="project" value="InterPro"/>
</dbReference>
<evidence type="ECO:0000313" key="10">
    <source>
        <dbReference type="Proteomes" id="UP000270296"/>
    </source>
</evidence>
<evidence type="ECO:0000256" key="5">
    <source>
        <dbReference type="ARBA" id="ARBA00022949"/>
    </source>
</evidence>
<organism evidence="9 10">
    <name type="scientific">Soboliphyme baturini</name>
    <dbReference type="NCBI Taxonomy" id="241478"/>
    <lineage>
        <taxon>Eukaryota</taxon>
        <taxon>Metazoa</taxon>
        <taxon>Ecdysozoa</taxon>
        <taxon>Nematoda</taxon>
        <taxon>Enoplea</taxon>
        <taxon>Dorylaimia</taxon>
        <taxon>Dioctophymatida</taxon>
        <taxon>Dioctophymatoidea</taxon>
        <taxon>Soboliphymatidae</taxon>
        <taxon>Soboliphyme</taxon>
    </lineage>
</organism>
<dbReference type="Pfam" id="PF00041">
    <property type="entry name" value="fn3"/>
    <property type="match status" value="2"/>
</dbReference>
<dbReference type="PANTHER" id="PTHR10372">
    <property type="entry name" value="PLAKOPHILLIN-RELATED"/>
    <property type="match status" value="1"/>
</dbReference>
<evidence type="ECO:0000256" key="2">
    <source>
        <dbReference type="ARBA" id="ARBA00005462"/>
    </source>
</evidence>
<dbReference type="SUPFAM" id="SSF49265">
    <property type="entry name" value="Fibronectin type III"/>
    <property type="match status" value="1"/>
</dbReference>
<dbReference type="SMART" id="SM00185">
    <property type="entry name" value="ARM"/>
    <property type="match status" value="3"/>
</dbReference>
<dbReference type="OrthoDB" id="3245100at2759"/>
<sequence length="468" mass="51929">MPESPSQLQVIYVDSTSCTLIWSSAPPPSSRISYIVQYREIGNPTWFMANDEPLYTAQYTVEGLRANSTYEFRVFAQNAYGISQSYVLSEIVQLRPTGKGSAAAGVPPRPNRPDVTDSLNNSVTLRWDPVMSSVSVQGFQVEYCVPNDSPQRWTRVNSILTKNNSMTIGDLIPGQEYQFRVTAKNSIGYSRPSEPSLPISVLEPGVRDTSTLPVEISETRESPPITDTDDSPPPLRRFSPNANEVQYRDPTLPEVIDYLGNANNIIKLNASGYLQHLTFNDDSIKQKVRALGGIEKLVALLNSEVPEIQRNACGCLRNLSFGHPENKLCVLDCNGVEALGSLLKRTPDVQVVEEELKPQVYLHAVDHLIKQIVIPYSGWSASAAPFGSGSISSVSHRTLTNPPLVFRNAVGILRNVSSADDMIRRALHEKPHLIDAVIYFFYGACHRQDFDSKTVENAVCLLRNLSYR</sequence>
<feature type="repeat" description="ARM" evidence="6">
    <location>
        <begin position="292"/>
        <end position="327"/>
    </location>
</feature>
<dbReference type="EMBL" id="UZAM01018595">
    <property type="protein sequence ID" value="VDP51241.1"/>
    <property type="molecule type" value="Genomic_DNA"/>
</dbReference>
<keyword evidence="5" id="KW-0965">Cell junction</keyword>
<evidence type="ECO:0000256" key="3">
    <source>
        <dbReference type="ARBA" id="ARBA00022737"/>
    </source>
</evidence>
<accession>A0A3P8E473</accession>
<keyword evidence="3" id="KW-0677">Repeat</keyword>
<comment type="subcellular location">
    <subcellularLocation>
        <location evidence="1">Cell junction</location>
    </subcellularLocation>
</comment>
<dbReference type="Proteomes" id="UP000270296">
    <property type="component" value="Unassembled WGS sequence"/>
</dbReference>
<dbReference type="InterPro" id="IPR000225">
    <property type="entry name" value="Armadillo"/>
</dbReference>
<evidence type="ECO:0000313" key="9">
    <source>
        <dbReference type="EMBL" id="VDP51241.1"/>
    </source>
</evidence>